<protein>
    <submittedName>
        <fullName evidence="2">Uncharacterized protein</fullName>
    </submittedName>
</protein>
<dbReference type="PANTHER" id="PTHR33083">
    <property type="entry name" value="EXPRESSED PROTEIN"/>
    <property type="match status" value="1"/>
</dbReference>
<accession>A0AAQ3QKR4</accession>
<evidence type="ECO:0000256" key="1">
    <source>
        <dbReference type="ARBA" id="ARBA00034773"/>
    </source>
</evidence>
<gene>
    <name evidence="2" type="ORF">Cni_G21518</name>
</gene>
<dbReference type="AlphaFoldDB" id="A0AAQ3QKR4"/>
<sequence length="315" mass="33445">METFQHHRAPFGDRFLGLFAAPARPTADGDELHEDDVFWVGSEPGSCDPIYRATSPRSVSPPANLSGFGSFRVSCLSSGILVALADDHQKPQNFLCRKVAFAASPPSARASPVTSALSIPAVSKPKTNYSRSMPAGKIHQKSVPVSVPVVPPKAKNWWEELDMEEGEGDCDDHKMLPPHQIVARASGNGSPMTTFSVLEGVGRTLKGRDLRRVRNAVLQKTGSGMNGIHTPAAPSLAFTVSSLPADLLIAVVCRVPPDLLAATRRSTLAQSLGARLHSSLPPDLLVGVAVVCGSPSLAHCRLPSDLLAVAFTARR</sequence>
<name>A0AAQ3QKR4_9LILI</name>
<evidence type="ECO:0000313" key="2">
    <source>
        <dbReference type="EMBL" id="WOL12751.1"/>
    </source>
</evidence>
<proteinExistence type="inferred from homology"/>
<reference evidence="2 3" key="1">
    <citation type="submission" date="2023-10" db="EMBL/GenBank/DDBJ databases">
        <title>Chromosome-scale genome assembly provides insights into flower coloration mechanisms of Canna indica.</title>
        <authorList>
            <person name="Li C."/>
        </authorList>
    </citation>
    <scope>NUCLEOTIDE SEQUENCE [LARGE SCALE GENOMIC DNA]</scope>
    <source>
        <tissue evidence="2">Flower</tissue>
    </source>
</reference>
<evidence type="ECO:0000313" key="3">
    <source>
        <dbReference type="Proteomes" id="UP001327560"/>
    </source>
</evidence>
<dbReference type="InterPro" id="IPR007608">
    <property type="entry name" value="Senescence_reg_S40"/>
</dbReference>
<dbReference type="GO" id="GO:0010150">
    <property type="term" value="P:leaf senescence"/>
    <property type="evidence" value="ECO:0007669"/>
    <property type="project" value="UniProtKB-ARBA"/>
</dbReference>
<dbReference type="Proteomes" id="UP001327560">
    <property type="component" value="Chromosome 7"/>
</dbReference>
<dbReference type="EMBL" id="CP136896">
    <property type="protein sequence ID" value="WOL12751.1"/>
    <property type="molecule type" value="Genomic_DNA"/>
</dbReference>
<dbReference type="PANTHER" id="PTHR33083:SF116">
    <property type="entry name" value="OS04G0413900 PROTEIN"/>
    <property type="match status" value="1"/>
</dbReference>
<dbReference type="Pfam" id="PF04520">
    <property type="entry name" value="Senescence_reg"/>
    <property type="match status" value="1"/>
</dbReference>
<keyword evidence="3" id="KW-1185">Reference proteome</keyword>
<organism evidence="2 3">
    <name type="scientific">Canna indica</name>
    <name type="common">Indian-shot</name>
    <dbReference type="NCBI Taxonomy" id="4628"/>
    <lineage>
        <taxon>Eukaryota</taxon>
        <taxon>Viridiplantae</taxon>
        <taxon>Streptophyta</taxon>
        <taxon>Embryophyta</taxon>
        <taxon>Tracheophyta</taxon>
        <taxon>Spermatophyta</taxon>
        <taxon>Magnoliopsida</taxon>
        <taxon>Liliopsida</taxon>
        <taxon>Zingiberales</taxon>
        <taxon>Cannaceae</taxon>
        <taxon>Canna</taxon>
    </lineage>
</organism>
<comment type="similarity">
    <text evidence="1">Belongs to the senescence regulator S40 family.</text>
</comment>